<feature type="transmembrane region" description="Helical" evidence="1">
    <location>
        <begin position="23"/>
        <end position="40"/>
    </location>
</feature>
<keyword evidence="3" id="KW-1185">Reference proteome</keyword>
<gene>
    <name evidence="2" type="ORF">CH357_01830</name>
</gene>
<accession>A0A2M9XI04</accession>
<protein>
    <submittedName>
        <fullName evidence="2">Hydrolase</fullName>
    </submittedName>
</protein>
<dbReference type="InterPro" id="IPR007404">
    <property type="entry name" value="YdjM-like"/>
</dbReference>
<sequence length="182" mass="20595">MATIFSHPAVPISLFFFFGKKKIPILLAIFGIFFSVLPDFDVVAFKFGIPYESDWGHRGFTHSILFALGMSCLVAFFRTKLKASWLTVFLFLFVSAISHGVLDAMTTGGLGVGFFLPWSSDRIFFEFRPIRVSPIGPRNFFTARGWVVIQSELLYVWVPAILVSGTGILIRRFVFKDRSLNH</sequence>
<proteinExistence type="predicted"/>
<dbReference type="AlphaFoldDB" id="A0A2M9XI04"/>
<feature type="transmembrane region" description="Helical" evidence="1">
    <location>
        <begin position="154"/>
        <end position="174"/>
    </location>
</feature>
<dbReference type="RefSeq" id="WP_100705061.1">
    <property type="nucleotide sequence ID" value="NZ_NPDL01000004.1"/>
</dbReference>
<evidence type="ECO:0000313" key="2">
    <source>
        <dbReference type="EMBL" id="PJZ27316.1"/>
    </source>
</evidence>
<organism evidence="2 3">
    <name type="scientific">Leptospira hartskeerlii</name>
    <dbReference type="NCBI Taxonomy" id="2023177"/>
    <lineage>
        <taxon>Bacteria</taxon>
        <taxon>Pseudomonadati</taxon>
        <taxon>Spirochaetota</taxon>
        <taxon>Spirochaetia</taxon>
        <taxon>Leptospirales</taxon>
        <taxon>Leptospiraceae</taxon>
        <taxon>Leptospira</taxon>
    </lineage>
</organism>
<dbReference type="PANTHER" id="PTHR35531:SF1">
    <property type="entry name" value="INNER MEMBRANE PROTEIN YBCI-RELATED"/>
    <property type="match status" value="1"/>
</dbReference>
<dbReference type="Proteomes" id="UP000232196">
    <property type="component" value="Unassembled WGS sequence"/>
</dbReference>
<name>A0A2M9XI04_9LEPT</name>
<keyword evidence="2" id="KW-0378">Hydrolase</keyword>
<dbReference type="Pfam" id="PF04307">
    <property type="entry name" value="YdjM"/>
    <property type="match status" value="1"/>
</dbReference>
<dbReference type="PANTHER" id="PTHR35531">
    <property type="entry name" value="INNER MEMBRANE PROTEIN YBCI-RELATED"/>
    <property type="match status" value="1"/>
</dbReference>
<evidence type="ECO:0000313" key="3">
    <source>
        <dbReference type="Proteomes" id="UP000232196"/>
    </source>
</evidence>
<keyword evidence="1" id="KW-0472">Membrane</keyword>
<keyword evidence="1" id="KW-0812">Transmembrane</keyword>
<dbReference type="EMBL" id="NPDN01000001">
    <property type="protein sequence ID" value="PJZ27316.1"/>
    <property type="molecule type" value="Genomic_DNA"/>
</dbReference>
<comment type="caution">
    <text evidence="2">The sequence shown here is derived from an EMBL/GenBank/DDBJ whole genome shotgun (WGS) entry which is preliminary data.</text>
</comment>
<dbReference type="OrthoDB" id="5459053at2"/>
<evidence type="ECO:0000256" key="1">
    <source>
        <dbReference type="SAM" id="Phobius"/>
    </source>
</evidence>
<reference evidence="2 3" key="1">
    <citation type="submission" date="2017-07" db="EMBL/GenBank/DDBJ databases">
        <title>Leptospira spp. isolated from tropical soils.</title>
        <authorList>
            <person name="Thibeaux R."/>
            <person name="Iraola G."/>
            <person name="Ferres I."/>
            <person name="Bierque E."/>
            <person name="Girault D."/>
            <person name="Soupe-Gilbert M.-E."/>
            <person name="Picardeau M."/>
            <person name="Goarant C."/>
        </authorList>
    </citation>
    <scope>NUCLEOTIDE SEQUENCE [LARGE SCALE GENOMIC DNA]</scope>
    <source>
        <strain evidence="2 3">MCA1-C-A1</strain>
    </source>
</reference>
<keyword evidence="1" id="KW-1133">Transmembrane helix</keyword>
<feature type="transmembrane region" description="Helical" evidence="1">
    <location>
        <begin position="60"/>
        <end position="77"/>
    </location>
</feature>
<dbReference type="GO" id="GO:0016787">
    <property type="term" value="F:hydrolase activity"/>
    <property type="evidence" value="ECO:0007669"/>
    <property type="project" value="UniProtKB-KW"/>
</dbReference>
<feature type="transmembrane region" description="Helical" evidence="1">
    <location>
        <begin position="89"/>
        <end position="116"/>
    </location>
</feature>